<evidence type="ECO:0000256" key="2">
    <source>
        <dbReference type="ARBA" id="ARBA00022730"/>
    </source>
</evidence>
<dbReference type="InterPro" id="IPR014717">
    <property type="entry name" value="Transl_elong_EF1B/ribsomal_bS6"/>
</dbReference>
<dbReference type="InterPro" id="IPR035980">
    <property type="entry name" value="Ribosomal_bS6_sf"/>
</dbReference>
<keyword evidence="5 8" id="KW-0687">Ribonucleoprotein</keyword>
<dbReference type="HAMAP" id="MF_00360">
    <property type="entry name" value="Ribosomal_bS6"/>
    <property type="match status" value="1"/>
</dbReference>
<dbReference type="CDD" id="cd00473">
    <property type="entry name" value="bS6"/>
    <property type="match status" value="1"/>
</dbReference>
<dbReference type="OrthoDB" id="9812702at2"/>
<dbReference type="GO" id="GO:0005737">
    <property type="term" value="C:cytoplasm"/>
    <property type="evidence" value="ECO:0007669"/>
    <property type="project" value="UniProtKB-ARBA"/>
</dbReference>
<keyword evidence="2 8" id="KW-0699">rRNA-binding</keyword>
<dbReference type="RefSeq" id="WP_132027687.1">
    <property type="nucleotide sequence ID" value="NZ_CP068564.1"/>
</dbReference>
<dbReference type="NCBIfam" id="TIGR00166">
    <property type="entry name" value="S6"/>
    <property type="match status" value="1"/>
</dbReference>
<dbReference type="GO" id="GO:0003735">
    <property type="term" value="F:structural constituent of ribosome"/>
    <property type="evidence" value="ECO:0007669"/>
    <property type="project" value="InterPro"/>
</dbReference>
<name>A0A4R3KUF7_9FIRM</name>
<sequence>MRKYEAVFIFMPNIEEEKRNQLLDRLKGVIESNGTITNIDEWGTRKLAYEINDQTEGYYVIINFETTPETVKELDRIAKISDSIMRHMIVREDD</sequence>
<evidence type="ECO:0000313" key="10">
    <source>
        <dbReference type="Proteomes" id="UP000294567"/>
    </source>
</evidence>
<dbReference type="InterPro" id="IPR020814">
    <property type="entry name" value="Ribosomal_S6_plastid/chlpt"/>
</dbReference>
<evidence type="ECO:0000256" key="8">
    <source>
        <dbReference type="HAMAP-Rule" id="MF_00360"/>
    </source>
</evidence>
<dbReference type="Proteomes" id="UP000294567">
    <property type="component" value="Unassembled WGS sequence"/>
</dbReference>
<dbReference type="FunFam" id="3.30.70.60:FF:000002">
    <property type="entry name" value="30S ribosomal protein S6"/>
    <property type="match status" value="1"/>
</dbReference>
<evidence type="ECO:0000313" key="9">
    <source>
        <dbReference type="EMBL" id="TCS88681.1"/>
    </source>
</evidence>
<dbReference type="GO" id="GO:0070181">
    <property type="term" value="F:small ribosomal subunit rRNA binding"/>
    <property type="evidence" value="ECO:0007669"/>
    <property type="project" value="TreeGrafter"/>
</dbReference>
<evidence type="ECO:0000256" key="4">
    <source>
        <dbReference type="ARBA" id="ARBA00022980"/>
    </source>
</evidence>
<keyword evidence="4 8" id="KW-0689">Ribosomal protein</keyword>
<gene>
    <name evidence="8" type="primary">rpsF</name>
    <name evidence="9" type="ORF">EDD65_10731</name>
</gene>
<reference evidence="9 10" key="1">
    <citation type="submission" date="2019-03" db="EMBL/GenBank/DDBJ databases">
        <title>Genomic Encyclopedia of Type Strains, Phase IV (KMG-IV): sequencing the most valuable type-strain genomes for metagenomic binning, comparative biology and taxonomic classification.</title>
        <authorList>
            <person name="Goeker M."/>
        </authorList>
    </citation>
    <scope>NUCLEOTIDE SEQUENCE [LARGE SCALE GENOMIC DNA]</scope>
    <source>
        <strain evidence="9 10">DSM 26752</strain>
    </source>
</reference>
<dbReference type="PANTHER" id="PTHR21011">
    <property type="entry name" value="MITOCHONDRIAL 28S RIBOSOMAL PROTEIN S6"/>
    <property type="match status" value="1"/>
</dbReference>
<proteinExistence type="inferred from homology"/>
<dbReference type="Pfam" id="PF01250">
    <property type="entry name" value="Ribosomal_S6"/>
    <property type="match status" value="1"/>
</dbReference>
<comment type="similarity">
    <text evidence="1 8">Belongs to the bacterial ribosomal protein bS6 family.</text>
</comment>
<comment type="caution">
    <text evidence="9">The sequence shown here is derived from an EMBL/GenBank/DDBJ whole genome shotgun (WGS) entry which is preliminary data.</text>
</comment>
<keyword evidence="3 8" id="KW-0694">RNA-binding</keyword>
<dbReference type="GO" id="GO:0005840">
    <property type="term" value="C:ribosome"/>
    <property type="evidence" value="ECO:0007669"/>
    <property type="project" value="UniProtKB-KW"/>
</dbReference>
<evidence type="ECO:0000256" key="1">
    <source>
        <dbReference type="ARBA" id="ARBA00009512"/>
    </source>
</evidence>
<protein>
    <recommendedName>
        <fullName evidence="7 8">Small ribosomal subunit protein bS6</fullName>
    </recommendedName>
</protein>
<organism evidence="9 10">
    <name type="scientific">Keratinibaculum paraultunense</name>
    <dbReference type="NCBI Taxonomy" id="1278232"/>
    <lineage>
        <taxon>Bacteria</taxon>
        <taxon>Bacillati</taxon>
        <taxon>Bacillota</taxon>
        <taxon>Tissierellia</taxon>
        <taxon>Tissierellales</taxon>
        <taxon>Tepidimicrobiaceae</taxon>
        <taxon>Keratinibaculum</taxon>
    </lineage>
</organism>
<accession>A0A4R3KUF7</accession>
<evidence type="ECO:0000256" key="5">
    <source>
        <dbReference type="ARBA" id="ARBA00023274"/>
    </source>
</evidence>
<evidence type="ECO:0000256" key="7">
    <source>
        <dbReference type="ARBA" id="ARBA00035294"/>
    </source>
</evidence>
<dbReference type="PANTHER" id="PTHR21011:SF1">
    <property type="entry name" value="SMALL RIBOSOMAL SUBUNIT PROTEIN BS6M"/>
    <property type="match status" value="1"/>
</dbReference>
<dbReference type="GO" id="GO:1990904">
    <property type="term" value="C:ribonucleoprotein complex"/>
    <property type="evidence" value="ECO:0007669"/>
    <property type="project" value="UniProtKB-KW"/>
</dbReference>
<dbReference type="Gene3D" id="3.30.70.60">
    <property type="match status" value="1"/>
</dbReference>
<dbReference type="InterPro" id="IPR000529">
    <property type="entry name" value="Ribosomal_bS6"/>
</dbReference>
<dbReference type="SUPFAM" id="SSF54995">
    <property type="entry name" value="Ribosomal protein S6"/>
    <property type="match status" value="1"/>
</dbReference>
<comment type="function">
    <text evidence="6 8">Binds together with bS18 to 16S ribosomal RNA.</text>
</comment>
<evidence type="ECO:0000256" key="6">
    <source>
        <dbReference type="ARBA" id="ARBA00035104"/>
    </source>
</evidence>
<dbReference type="AlphaFoldDB" id="A0A4R3KUF7"/>
<evidence type="ECO:0000256" key="3">
    <source>
        <dbReference type="ARBA" id="ARBA00022884"/>
    </source>
</evidence>
<keyword evidence="10" id="KW-1185">Reference proteome</keyword>
<dbReference type="EMBL" id="SMAE01000007">
    <property type="protein sequence ID" value="TCS88681.1"/>
    <property type="molecule type" value="Genomic_DNA"/>
</dbReference>
<dbReference type="GO" id="GO:0006412">
    <property type="term" value="P:translation"/>
    <property type="evidence" value="ECO:0007669"/>
    <property type="project" value="UniProtKB-UniRule"/>
</dbReference>